<dbReference type="InterPro" id="IPR003961">
    <property type="entry name" value="FN3_dom"/>
</dbReference>
<dbReference type="Proteomes" id="UP000186917">
    <property type="component" value="Unassembled WGS sequence"/>
</dbReference>
<dbReference type="Pfam" id="PF18962">
    <property type="entry name" value="Por_Secre_tail"/>
    <property type="match status" value="1"/>
</dbReference>
<sequence>MKKELNRGAMPLCRYLLVTVCTLAMHLLCLHTTTAQRFQHPGMPFTTEDITRLKQNITQEPWLSAYNSFKANAASSLSYAPKGPFATVTRAPDLNNNAWKSDMIAIHNLAWMWLFTGDSAYARKATNLLDSWAVTNISWGGNESMLDIGDYAPYWASGADILKSTFPGWSIANTTHVNSYFANVLWPTSYVPSPLRDNNKGAIQLKIAFAVAAFLNDQQKWNQAIEVYRMDAGGGLRNSLPNGQVGDAGRDDHWFVQADALMWSAELAWKQGVDLYAELNNRLLAIGELYDHFNIDTTGLRFIPYGGYSAYYTNWGISGGIRRQSYFHNIIEGAYALRKSIPTPYTTQMRALVGEGANTFLFLKSADTSTATPLLPIVYPATHPVTQLSSVTIGNPGIAGNYTYNNGIFTLQGAGTNMADAVQFIYKPVTGNASVVMKVNSNSLTTATTGIMIREGLTTSSNYVAVNLNNGTVSMTSRGDTARTAYVHYGPATPWWLKLERVGNRIFSFHSQDSIHWSNNALCLGAWKDTMYIGVYTLSNNTSALNTAILSQVAITNTTPAGAPVITSPLALQAVRADSIHYSITTTPTATRYKAEGLPTGLLLDTLTGCVKGRVATPGTWQVLLKATNAAGSGMAMLSVTITDSAAPVKPAGITATANSNGTIVLNWTASANATAYAIKRALVAGGPYTVIANGVTAASYTDAKPVPEVRNYYIVTAWAGNLESPASTEVSASVPPATPAIPVVTMLTNSLRLLWSTADGAVTYNIKRSTTMAGPYSTIATVTDTSYTDTNVVSGNAYYYVVSAKGNTLESGNSPEAFGVPGATVTTWSPQPVQDIWSDTTSWIEKRIPASPAVVLFGATSDSTIQNDITGLQLSRLQFTSNASAYTLTGNAITLNRDVVSNTTKPQQVTMPLALNNPITIYNPSGDITLTNTITGTGGITKTGSGILYITGSNTYSGNTIIGGAAGGWPANTGIAISGAGTGTTGAPTAGALGIGKLIMSGGALFSAGSDATLYNDIEIAAGTSSYWFQTTNALNLYGRITGSGTLRNDGNVYAGLHLYGDNSGFTGQFINVLRSGNVRLRFETPQSGSANASWLLDARSVDCQSLQFATGTISFGALTGRGYFRNNGGGAPIISIGALNTTHTFEGTINGTIGVDKVGTGTLTFTGEHTYSTATTIKAGKLQLNNNAATGAFNSPVTATTGAFGGTGRSVKNITIGTGSGTGAALEPGNQGIGTLTTTATLTLNQDAVWKEELNYSTQQADKMIAANIILNSPQLVLNITTTDTLPVGTSFVIASNTGTSPVTGTFANLPEMSTVSAGGYTFRITYQGGDGNDIVLLDDRTVSLSLTNALANTTGEKDTLHNATTISIWPNPTISILYITVPSNRNRTTLSITAADGRLLLNRPLQNTREAIPVHTFPAGLYFVTVRTGNQVITRKIIKQ</sequence>
<dbReference type="NCBIfam" id="TIGR04183">
    <property type="entry name" value="Por_Secre_tail"/>
    <property type="match status" value="1"/>
</dbReference>
<dbReference type="PROSITE" id="PS50853">
    <property type="entry name" value="FN3"/>
    <property type="match status" value="1"/>
</dbReference>
<evidence type="ECO:0000313" key="6">
    <source>
        <dbReference type="Proteomes" id="UP000186917"/>
    </source>
</evidence>
<dbReference type="InterPro" id="IPR013783">
    <property type="entry name" value="Ig-like_fold"/>
</dbReference>
<dbReference type="SUPFAM" id="SSF51126">
    <property type="entry name" value="Pectin lyase-like"/>
    <property type="match status" value="1"/>
</dbReference>
<dbReference type="OrthoDB" id="9800955at2"/>
<dbReference type="InterPro" id="IPR013425">
    <property type="entry name" value="Autotrns_rpt"/>
</dbReference>
<dbReference type="Pfam" id="PF12951">
    <property type="entry name" value="PATR"/>
    <property type="match status" value="2"/>
</dbReference>
<dbReference type="InterPro" id="IPR036116">
    <property type="entry name" value="FN3_sf"/>
</dbReference>
<proteinExistence type="predicted"/>
<evidence type="ECO:0000313" key="5">
    <source>
        <dbReference type="EMBL" id="SIS96662.1"/>
    </source>
</evidence>
<evidence type="ECO:0000256" key="1">
    <source>
        <dbReference type="ARBA" id="ARBA00022729"/>
    </source>
</evidence>
<dbReference type="Gene3D" id="1.50.10.100">
    <property type="entry name" value="Chondroitin AC/alginate lyase"/>
    <property type="match status" value="1"/>
</dbReference>
<feature type="domain" description="Fibronectin type-III" evidence="4">
    <location>
        <begin position="650"/>
        <end position="738"/>
    </location>
</feature>
<name>A0A1N7NED3_9BACT</name>
<evidence type="ECO:0000256" key="2">
    <source>
        <dbReference type="ARBA" id="ARBA00023239"/>
    </source>
</evidence>
<dbReference type="GO" id="GO:0042597">
    <property type="term" value="C:periplasmic space"/>
    <property type="evidence" value="ECO:0007669"/>
    <property type="project" value="InterPro"/>
</dbReference>
<evidence type="ECO:0000256" key="3">
    <source>
        <dbReference type="SAM" id="SignalP"/>
    </source>
</evidence>
<keyword evidence="1 3" id="KW-0732">Signal</keyword>
<feature type="signal peptide" evidence="3">
    <location>
        <begin position="1"/>
        <end position="37"/>
    </location>
</feature>
<dbReference type="SUPFAM" id="SSF48230">
    <property type="entry name" value="Chondroitin AC/alginate lyase"/>
    <property type="match status" value="1"/>
</dbReference>
<dbReference type="GO" id="GO:0016829">
    <property type="term" value="F:lyase activity"/>
    <property type="evidence" value="ECO:0007669"/>
    <property type="project" value="UniProtKB-KW"/>
</dbReference>
<protein>
    <submittedName>
        <fullName evidence="5">Por secretion system C-terminal sorting domain-containing protein</fullName>
    </submittedName>
</protein>
<dbReference type="Gene3D" id="2.60.40.10">
    <property type="entry name" value="Immunoglobulins"/>
    <property type="match status" value="3"/>
</dbReference>
<dbReference type="InterPro" id="IPR008929">
    <property type="entry name" value="Chondroitin_lyas"/>
</dbReference>
<gene>
    <name evidence="5" type="ORF">SAMN05421788_102376</name>
</gene>
<dbReference type="NCBIfam" id="TIGR02601">
    <property type="entry name" value="autotrns_rpt"/>
    <property type="match status" value="2"/>
</dbReference>
<dbReference type="InterPro" id="IPR011050">
    <property type="entry name" value="Pectin_lyase_fold/virulence"/>
</dbReference>
<reference evidence="6" key="1">
    <citation type="submission" date="2017-01" db="EMBL/GenBank/DDBJ databases">
        <authorList>
            <person name="Varghese N."/>
            <person name="Submissions S."/>
        </authorList>
    </citation>
    <scope>NUCLEOTIDE SEQUENCE [LARGE SCALE GENOMIC DNA]</scope>
    <source>
        <strain evidence="6">DSM 21054</strain>
    </source>
</reference>
<accession>A0A1N7NED3</accession>
<feature type="chain" id="PRO_5012297795" evidence="3">
    <location>
        <begin position="38"/>
        <end position="1443"/>
    </location>
</feature>
<dbReference type="EMBL" id="FTOR01000002">
    <property type="protein sequence ID" value="SIS96662.1"/>
    <property type="molecule type" value="Genomic_DNA"/>
</dbReference>
<keyword evidence="2" id="KW-0456">Lyase</keyword>
<dbReference type="RefSeq" id="WP_076378078.1">
    <property type="nucleotide sequence ID" value="NZ_AP017422.1"/>
</dbReference>
<dbReference type="Pfam" id="PF05426">
    <property type="entry name" value="Alginate_lyase"/>
    <property type="match status" value="1"/>
</dbReference>
<dbReference type="InterPro" id="IPR026444">
    <property type="entry name" value="Secre_tail"/>
</dbReference>
<dbReference type="STRING" id="477680.SAMN05421788_102376"/>
<dbReference type="SUPFAM" id="SSF49265">
    <property type="entry name" value="Fibronectin type III"/>
    <property type="match status" value="2"/>
</dbReference>
<dbReference type="InterPro" id="IPR008397">
    <property type="entry name" value="Alginate_lyase_dom"/>
</dbReference>
<keyword evidence="6" id="KW-1185">Reference proteome</keyword>
<organism evidence="5 6">
    <name type="scientific">Filimonas lacunae</name>
    <dbReference type="NCBI Taxonomy" id="477680"/>
    <lineage>
        <taxon>Bacteria</taxon>
        <taxon>Pseudomonadati</taxon>
        <taxon>Bacteroidota</taxon>
        <taxon>Chitinophagia</taxon>
        <taxon>Chitinophagales</taxon>
        <taxon>Chitinophagaceae</taxon>
        <taxon>Filimonas</taxon>
    </lineage>
</organism>
<evidence type="ECO:0000259" key="4">
    <source>
        <dbReference type="PROSITE" id="PS50853"/>
    </source>
</evidence>